<dbReference type="AlphaFoldDB" id="A0A084TJ66"/>
<gene>
    <name evidence="3" type="ORF">IA57_09870</name>
</gene>
<dbReference type="InterPro" id="IPR050194">
    <property type="entry name" value="Glycosyltransferase_grp1"/>
</dbReference>
<dbReference type="CDD" id="cd03801">
    <property type="entry name" value="GT4_PimA-like"/>
    <property type="match status" value="1"/>
</dbReference>
<evidence type="ECO:0000259" key="1">
    <source>
        <dbReference type="Pfam" id="PF00534"/>
    </source>
</evidence>
<comment type="caution">
    <text evidence="3">The sequence shown here is derived from an EMBL/GenBank/DDBJ whole genome shotgun (WGS) entry which is preliminary data.</text>
</comment>
<dbReference type="SUPFAM" id="SSF53756">
    <property type="entry name" value="UDP-Glycosyltransferase/glycogen phosphorylase"/>
    <property type="match status" value="1"/>
</dbReference>
<dbReference type="eggNOG" id="COG0438">
    <property type="taxonomic scope" value="Bacteria"/>
</dbReference>
<sequence length="370" mass="41700">MKKNILIVTSEFPPLPGGIGNHAHQLAFHLSQQGHQVTVLADYRTYEQQEESQFDLQQPYTVNRISRKKNRWLMYLNRIKSYRQMYSKADVVLASGKFSLWLVGLGSVGFKKRPKLAVLHGTEVNFQKPLLKWSINQALRQFHKAIAVSQFTANLVKNLPLEVQIIPNGITLEDWQQQKTVQKREEQDFPILITVGNLTERKGQANVIKMMPQLLEQYPNLRYDCVGLPTELKALEQLTHELGVAERVHFHGRLSDQELKEKLLQSDVFVMLSQQTSAGDVEGFGIAILEANALGIPTIGALGSGIEAAIAQGKSGFLVPNTDAQAFEKALQAILKAKEQFRQGALQRAEAHNWKVIVKQYLEVIEALFV</sequence>
<evidence type="ECO:0008006" key="5">
    <source>
        <dbReference type="Google" id="ProtNLM"/>
    </source>
</evidence>
<dbReference type="EMBL" id="JPFK01000007">
    <property type="protein sequence ID" value="KFB00752.1"/>
    <property type="molecule type" value="Genomic_DNA"/>
</dbReference>
<name>A0A084TJ66_9FLAO</name>
<evidence type="ECO:0000313" key="4">
    <source>
        <dbReference type="Proteomes" id="UP000028521"/>
    </source>
</evidence>
<dbReference type="RefSeq" id="WP_036122509.1">
    <property type="nucleotide sequence ID" value="NZ_BMET01000006.1"/>
</dbReference>
<reference evidence="3 4" key="1">
    <citation type="journal article" date="2014" name="Genome Announc.">
        <title>Draft Genome Sequence of the Algicidal Bacterium Mangrovimonas yunxiaonensis Strain LY01.</title>
        <authorList>
            <person name="Li Y."/>
            <person name="Zhu H."/>
            <person name="Li C."/>
            <person name="Zhang H."/>
            <person name="Chen Z."/>
            <person name="Zheng W."/>
            <person name="Xu H."/>
            <person name="Zheng T."/>
        </authorList>
    </citation>
    <scope>NUCLEOTIDE SEQUENCE [LARGE SCALE GENOMIC DNA]</scope>
    <source>
        <strain evidence="3 4">LY01</strain>
    </source>
</reference>
<evidence type="ECO:0000259" key="2">
    <source>
        <dbReference type="Pfam" id="PF13439"/>
    </source>
</evidence>
<protein>
    <recommendedName>
        <fullName evidence="5">Glycosyltransferase</fullName>
    </recommendedName>
</protein>
<dbReference type="STRING" id="1197477.IA57_09870"/>
<dbReference type="Pfam" id="PF00534">
    <property type="entry name" value="Glycos_transf_1"/>
    <property type="match status" value="1"/>
</dbReference>
<dbReference type="PANTHER" id="PTHR45947">
    <property type="entry name" value="SULFOQUINOVOSYL TRANSFERASE SQD2"/>
    <property type="match status" value="1"/>
</dbReference>
<dbReference type="GO" id="GO:0016757">
    <property type="term" value="F:glycosyltransferase activity"/>
    <property type="evidence" value="ECO:0007669"/>
    <property type="project" value="InterPro"/>
</dbReference>
<organism evidence="3 4">
    <name type="scientific">Mangrovimonas yunxiaonensis</name>
    <dbReference type="NCBI Taxonomy" id="1197477"/>
    <lineage>
        <taxon>Bacteria</taxon>
        <taxon>Pseudomonadati</taxon>
        <taxon>Bacteroidota</taxon>
        <taxon>Flavobacteriia</taxon>
        <taxon>Flavobacteriales</taxon>
        <taxon>Flavobacteriaceae</taxon>
        <taxon>Mangrovimonas</taxon>
    </lineage>
</organism>
<dbReference type="InterPro" id="IPR001296">
    <property type="entry name" value="Glyco_trans_1"/>
</dbReference>
<keyword evidence="4" id="KW-1185">Reference proteome</keyword>
<dbReference type="InterPro" id="IPR028098">
    <property type="entry name" value="Glyco_trans_4-like_N"/>
</dbReference>
<dbReference type="Gene3D" id="3.40.50.2000">
    <property type="entry name" value="Glycogen Phosphorylase B"/>
    <property type="match status" value="2"/>
</dbReference>
<accession>A0A084TJ66</accession>
<dbReference type="Pfam" id="PF13439">
    <property type="entry name" value="Glyco_transf_4"/>
    <property type="match status" value="1"/>
</dbReference>
<dbReference type="PANTHER" id="PTHR45947:SF3">
    <property type="entry name" value="SULFOQUINOVOSYL TRANSFERASE SQD2"/>
    <property type="match status" value="1"/>
</dbReference>
<dbReference type="Proteomes" id="UP000028521">
    <property type="component" value="Unassembled WGS sequence"/>
</dbReference>
<evidence type="ECO:0000313" key="3">
    <source>
        <dbReference type="EMBL" id="KFB00752.1"/>
    </source>
</evidence>
<feature type="domain" description="Glycosyltransferase subfamily 4-like N-terminal" evidence="2">
    <location>
        <begin position="16"/>
        <end position="173"/>
    </location>
</feature>
<dbReference type="OrthoDB" id="9811239at2"/>
<reference evidence="4" key="2">
    <citation type="submission" date="2014-07" db="EMBL/GenBank/DDBJ databases">
        <title>Genome sequence of Mangrovimonas yunxiaonensis.</title>
        <authorList>
            <person name="Li Y."/>
            <person name="Zheng T."/>
        </authorList>
    </citation>
    <scope>NUCLEOTIDE SEQUENCE [LARGE SCALE GENOMIC DNA]</scope>
    <source>
        <strain evidence="4">LY01</strain>
    </source>
</reference>
<feature type="domain" description="Glycosyl transferase family 1" evidence="1">
    <location>
        <begin position="182"/>
        <end position="339"/>
    </location>
</feature>
<proteinExistence type="predicted"/>